<evidence type="ECO:0000256" key="17">
    <source>
        <dbReference type="ARBA" id="ARBA00023063"/>
    </source>
</evidence>
<dbReference type="InterPro" id="IPR001287">
    <property type="entry name" value="NO2-reductase_Cu"/>
</dbReference>
<dbReference type="InterPro" id="IPR034279">
    <property type="entry name" value="CuRO_3_CopA"/>
</dbReference>
<comment type="catalytic activity">
    <reaction evidence="19">
        <text>nitric oxide + Fe(III)-[cytochrome c] + H2O = Fe(II)-[cytochrome c] + nitrite + 2 H(+)</text>
        <dbReference type="Rhea" id="RHEA:15233"/>
        <dbReference type="Rhea" id="RHEA-COMP:10350"/>
        <dbReference type="Rhea" id="RHEA-COMP:14399"/>
        <dbReference type="ChEBI" id="CHEBI:15377"/>
        <dbReference type="ChEBI" id="CHEBI:15378"/>
        <dbReference type="ChEBI" id="CHEBI:16301"/>
        <dbReference type="ChEBI" id="CHEBI:16480"/>
        <dbReference type="ChEBI" id="CHEBI:29033"/>
        <dbReference type="ChEBI" id="CHEBI:29034"/>
        <dbReference type="EC" id="1.7.2.1"/>
    </reaction>
</comment>
<evidence type="ECO:0000259" key="22">
    <source>
        <dbReference type="Pfam" id="PF07731"/>
    </source>
</evidence>
<comment type="caution">
    <text evidence="24">The sequence shown here is derived from an EMBL/GenBank/DDBJ whole genome shotgun (WGS) entry which is preliminary data.</text>
</comment>
<dbReference type="EMBL" id="JAIOIV010000101">
    <property type="protein sequence ID" value="MBZ0157063.1"/>
    <property type="molecule type" value="Genomic_DNA"/>
</dbReference>
<evidence type="ECO:0000256" key="11">
    <source>
        <dbReference type="ARBA" id="ARBA00022723"/>
    </source>
</evidence>
<evidence type="ECO:0000256" key="10">
    <source>
        <dbReference type="ARBA" id="ARBA00022630"/>
    </source>
</evidence>
<evidence type="ECO:0000256" key="19">
    <source>
        <dbReference type="ARBA" id="ARBA00049340"/>
    </source>
</evidence>
<feature type="domain" description="Plastocyanin-like" evidence="21">
    <location>
        <begin position="166"/>
        <end position="322"/>
    </location>
</feature>
<comment type="pathway">
    <text evidence="5">Nitrogen metabolism; nitrate reduction (denitrification); dinitrogen from nitrate: step 2/4.</text>
</comment>
<dbReference type="InterPro" id="IPR033138">
    <property type="entry name" value="Cu_oxidase_CS"/>
</dbReference>
<evidence type="ECO:0000256" key="15">
    <source>
        <dbReference type="ARBA" id="ARBA00023002"/>
    </source>
</evidence>
<dbReference type="PROSITE" id="PS00080">
    <property type="entry name" value="MULTICOPPER_OXIDASE2"/>
    <property type="match status" value="1"/>
</dbReference>
<keyword evidence="13" id="KW-0574">Periplasm</keyword>
<comment type="cofactor">
    <cofactor evidence="1 20">
        <name>Cu(+)</name>
        <dbReference type="ChEBI" id="CHEBI:49552"/>
    </cofactor>
</comment>
<dbReference type="NCBIfam" id="TIGR01409">
    <property type="entry name" value="TAT_signal_seq"/>
    <property type="match status" value="1"/>
</dbReference>
<evidence type="ECO:0000256" key="4">
    <source>
        <dbReference type="ARBA" id="ARBA00004418"/>
    </source>
</evidence>
<dbReference type="AlphaFoldDB" id="A0A953J627"/>
<evidence type="ECO:0000259" key="21">
    <source>
        <dbReference type="Pfam" id="PF00394"/>
    </source>
</evidence>
<dbReference type="InterPro" id="IPR008972">
    <property type="entry name" value="Cupredoxin"/>
</dbReference>
<evidence type="ECO:0000256" key="13">
    <source>
        <dbReference type="ARBA" id="ARBA00022764"/>
    </source>
</evidence>
<dbReference type="Gene3D" id="2.60.40.420">
    <property type="entry name" value="Cupredoxins - blue copper proteins"/>
    <property type="match status" value="2"/>
</dbReference>
<dbReference type="PANTHER" id="PTHR11709">
    <property type="entry name" value="MULTI-COPPER OXIDASE"/>
    <property type="match status" value="1"/>
</dbReference>
<comment type="similarity">
    <text evidence="6">Belongs to the multicopper oxidase family.</text>
</comment>
<gene>
    <name evidence="24" type="ORF">K8I29_12735</name>
</gene>
<sequence>MRKLTRRSFLKHAGIGGVFLLSSASPFRLVEDVFSEEIREVSLTAAVTPVDIGTGRTFMAWTYNGTAPGPEIRVKEGDTLRVTLRNNLPEGTTIHWHGLPVPNRMDGVPDVTQDPVQTGASFIYEFEATPPGTYVYHSHASYQLDRGLYGALIIEPKQEERSYDREYTLLLDDWATVDGGGPEASRQGRVRSGMGTGMMGSGQQDPEAPLLEPLYDEYTINGKVFRASPPFTVKRGERVRLRIINPSAATLYTLRIAGHSLTVTHTDGRPVVPFTVDALRVGMGERYDAELTANNPGRWYIYTLRDGSPAGGRQLGSLVYQGITATSFNNDTLSRFRVSEYRLFDGVEETYVMPVSTIDRAFRMTLSGGVMSPYWTINGKVYPDTDTLSVIPGESVRFEYSNLSMASHPMHLHGHFFEVAGSGLSTGIRIRKDTLIIPSMGSGAIEFVADNPGDWLHHCHNLYHHAGGMANVMKVA</sequence>
<dbReference type="Pfam" id="PF07732">
    <property type="entry name" value="Cu-oxidase_3"/>
    <property type="match status" value="1"/>
</dbReference>
<keyword evidence="11 20" id="KW-0479">Metal-binding</keyword>
<dbReference type="Pfam" id="PF00394">
    <property type="entry name" value="Cu-oxidase"/>
    <property type="match status" value="1"/>
</dbReference>
<feature type="domain" description="Plastocyanin-like" evidence="23">
    <location>
        <begin position="57"/>
        <end position="158"/>
    </location>
</feature>
<evidence type="ECO:0000256" key="6">
    <source>
        <dbReference type="ARBA" id="ARBA00010609"/>
    </source>
</evidence>
<dbReference type="SUPFAM" id="SSF49503">
    <property type="entry name" value="Cupredoxins"/>
    <property type="match status" value="3"/>
</dbReference>
<evidence type="ECO:0000259" key="23">
    <source>
        <dbReference type="Pfam" id="PF07732"/>
    </source>
</evidence>
<dbReference type="CDD" id="cd13861">
    <property type="entry name" value="CuRO_1_CumA_like"/>
    <property type="match status" value="1"/>
</dbReference>
<evidence type="ECO:0000256" key="8">
    <source>
        <dbReference type="ARBA" id="ARBA00011882"/>
    </source>
</evidence>
<evidence type="ECO:0000256" key="18">
    <source>
        <dbReference type="ARBA" id="ARBA00032356"/>
    </source>
</evidence>
<accession>A0A953J627</accession>
<feature type="binding site" description="type 1 copper site" evidence="20">
    <location>
        <position position="137"/>
    </location>
    <ligand>
        <name>Cu cation</name>
        <dbReference type="ChEBI" id="CHEBI:23378"/>
        <label>1</label>
    </ligand>
</feature>
<evidence type="ECO:0000256" key="7">
    <source>
        <dbReference type="ARBA" id="ARBA00011233"/>
    </source>
</evidence>
<comment type="cofactor">
    <cofactor evidence="2 20">
        <name>Cu(2+)</name>
        <dbReference type="ChEBI" id="CHEBI:29036"/>
    </cofactor>
</comment>
<comment type="subcellular location">
    <subcellularLocation>
        <location evidence="4">Periplasm</location>
    </subcellularLocation>
</comment>
<evidence type="ECO:0000256" key="14">
    <source>
        <dbReference type="ARBA" id="ARBA00022827"/>
    </source>
</evidence>
<keyword evidence="16 20" id="KW-0186">Copper</keyword>
<dbReference type="PRINTS" id="PR00695">
    <property type="entry name" value="CUNO2RDTASE"/>
</dbReference>
<proteinExistence type="inferred from homology"/>
<evidence type="ECO:0000313" key="24">
    <source>
        <dbReference type="EMBL" id="MBZ0157063.1"/>
    </source>
</evidence>
<reference evidence="24" key="2">
    <citation type="submission" date="2021-08" db="EMBL/GenBank/DDBJ databases">
        <authorList>
            <person name="Dalcin Martins P."/>
        </authorList>
    </citation>
    <scope>NUCLEOTIDE SEQUENCE</scope>
    <source>
        <strain evidence="24">MAG_39</strain>
    </source>
</reference>
<evidence type="ECO:0000256" key="9">
    <source>
        <dbReference type="ARBA" id="ARBA00017290"/>
    </source>
</evidence>
<keyword evidence="14" id="KW-0274">FAD</keyword>
<keyword evidence="10" id="KW-0285">Flavoprotein</keyword>
<evidence type="ECO:0000313" key="25">
    <source>
        <dbReference type="Proteomes" id="UP000705867"/>
    </source>
</evidence>
<name>A0A953J627_9BACT</name>
<keyword evidence="12" id="KW-0677">Repeat</keyword>
<evidence type="ECO:0000256" key="16">
    <source>
        <dbReference type="ARBA" id="ARBA00023008"/>
    </source>
</evidence>
<reference evidence="24" key="1">
    <citation type="journal article" date="2021" name="bioRxiv">
        <title>Unraveling nitrogen, sulfur and carbon metabolic pathways and microbial community transcriptional responses to substrate deprivation and toxicity stresses in a bioreactor mimicking anoxic brackish coastal sediment conditions.</title>
        <authorList>
            <person name="Martins P.D."/>
            <person name="Echeveste M.J."/>
            <person name="Arshad A."/>
            <person name="Kurth J."/>
            <person name="Ouboter H."/>
            <person name="Jetten M.S.M."/>
            <person name="Welte C.U."/>
        </authorList>
    </citation>
    <scope>NUCLEOTIDE SEQUENCE</scope>
    <source>
        <strain evidence="24">MAG_39</strain>
    </source>
</reference>
<dbReference type="GO" id="GO:0005507">
    <property type="term" value="F:copper ion binding"/>
    <property type="evidence" value="ECO:0007669"/>
    <property type="project" value="InterPro"/>
</dbReference>
<dbReference type="InterPro" id="IPR011707">
    <property type="entry name" value="Cu-oxidase-like_N"/>
</dbReference>
<evidence type="ECO:0000256" key="5">
    <source>
        <dbReference type="ARBA" id="ARBA00005127"/>
    </source>
</evidence>
<dbReference type="InterPro" id="IPR001117">
    <property type="entry name" value="Cu-oxidase_2nd"/>
</dbReference>
<dbReference type="PROSITE" id="PS00079">
    <property type="entry name" value="MULTICOPPER_OXIDASE1"/>
    <property type="match status" value="1"/>
</dbReference>
<evidence type="ECO:0000256" key="12">
    <source>
        <dbReference type="ARBA" id="ARBA00022737"/>
    </source>
</evidence>
<keyword evidence="15" id="KW-0560">Oxidoreductase</keyword>
<protein>
    <recommendedName>
        <fullName evidence="9">Copper-containing nitrite reductase</fullName>
        <ecNumber evidence="8">1.7.2.1</ecNumber>
    </recommendedName>
    <alternativeName>
        <fullName evidence="18">Cu-NIR</fullName>
    </alternativeName>
</protein>
<keyword evidence="17" id="KW-0534">Nitrate assimilation</keyword>
<dbReference type="Pfam" id="PF07731">
    <property type="entry name" value="Cu-oxidase_2"/>
    <property type="match status" value="1"/>
</dbReference>
<dbReference type="InterPro" id="IPR045087">
    <property type="entry name" value="Cu-oxidase_fam"/>
</dbReference>
<comment type="subunit">
    <text evidence="7">Homotrimer.</text>
</comment>
<dbReference type="InterPro" id="IPR002355">
    <property type="entry name" value="Cu_oxidase_Cu_BS"/>
</dbReference>
<dbReference type="GO" id="GO:0042597">
    <property type="term" value="C:periplasmic space"/>
    <property type="evidence" value="ECO:0007669"/>
    <property type="project" value="UniProtKB-SubCell"/>
</dbReference>
<evidence type="ECO:0000256" key="3">
    <source>
        <dbReference type="ARBA" id="ARBA00001974"/>
    </source>
</evidence>
<feature type="binding site" description="type 1 copper site" evidence="20">
    <location>
        <position position="95"/>
    </location>
    <ligand>
        <name>Cu cation</name>
        <dbReference type="ChEBI" id="CHEBI:23378"/>
        <label>1</label>
    </ligand>
</feature>
<dbReference type="CDD" id="cd13896">
    <property type="entry name" value="CuRO_3_CopA"/>
    <property type="match status" value="1"/>
</dbReference>
<dbReference type="Proteomes" id="UP000705867">
    <property type="component" value="Unassembled WGS sequence"/>
</dbReference>
<evidence type="ECO:0000256" key="1">
    <source>
        <dbReference type="ARBA" id="ARBA00001960"/>
    </source>
</evidence>
<dbReference type="InterPro" id="IPR011706">
    <property type="entry name" value="Cu-oxidase_C"/>
</dbReference>
<dbReference type="PANTHER" id="PTHR11709:SF394">
    <property type="entry name" value="FI03373P-RELATED"/>
    <property type="match status" value="1"/>
</dbReference>
<organism evidence="24 25">
    <name type="scientific">Candidatus Nitrobium versatile</name>
    <dbReference type="NCBI Taxonomy" id="2884831"/>
    <lineage>
        <taxon>Bacteria</taxon>
        <taxon>Pseudomonadati</taxon>
        <taxon>Nitrospirota</taxon>
        <taxon>Nitrospiria</taxon>
        <taxon>Nitrospirales</taxon>
        <taxon>Nitrospiraceae</taxon>
        <taxon>Candidatus Nitrobium</taxon>
    </lineage>
</organism>
<dbReference type="GO" id="GO:0042128">
    <property type="term" value="P:nitrate assimilation"/>
    <property type="evidence" value="ECO:0007669"/>
    <property type="project" value="UniProtKB-KW"/>
</dbReference>
<evidence type="ECO:0000256" key="2">
    <source>
        <dbReference type="ARBA" id="ARBA00001973"/>
    </source>
</evidence>
<dbReference type="InterPro" id="IPR019546">
    <property type="entry name" value="TAT_signal_bac_arc"/>
</dbReference>
<evidence type="ECO:0000256" key="20">
    <source>
        <dbReference type="PIRSR" id="PIRSR601287-1"/>
    </source>
</evidence>
<comment type="cofactor">
    <cofactor evidence="3">
        <name>FAD</name>
        <dbReference type="ChEBI" id="CHEBI:57692"/>
    </cofactor>
</comment>
<dbReference type="GO" id="GO:0050421">
    <property type="term" value="F:nitrite reductase (NO-forming) activity"/>
    <property type="evidence" value="ECO:0007669"/>
    <property type="project" value="UniProtKB-EC"/>
</dbReference>
<dbReference type="EC" id="1.7.2.1" evidence="8"/>
<feature type="domain" description="Plastocyanin-like" evidence="22">
    <location>
        <begin position="363"/>
        <end position="475"/>
    </location>
</feature>